<comment type="caution">
    <text evidence="14">The sequence shown here is derived from an EMBL/GenBank/DDBJ whole genome shotgun (WGS) entry which is preliminary data.</text>
</comment>
<sequence>MVWIKTLAWLLLSAFLMTIGMVLVISLALLPFSGSDLSSSLHTLLPWLPLLVFGWSLFGALFFGLLTPLVVQRGLHLQRLGATPREHFATAVANELAQRLGMPAPQLYRFSAAGPNAFVLGMGQQHAWLVLSSDLLQSASDAELRAAIAHEMAHMYYGDMLSMQLLLGTSIVAAFALAQILTMLFHTPQQSRSLLLSVLQVVIFLFALLPIAWFSRRREYAADRFAAEQYGVAGMMSLLRRRVSANTQDDCCGPLAALATFGQSRGLLAGHPTLEQRIAALQSKDPAR</sequence>
<evidence type="ECO:0000256" key="3">
    <source>
        <dbReference type="ARBA" id="ARBA00022670"/>
    </source>
</evidence>
<dbReference type="GO" id="GO:0006508">
    <property type="term" value="P:proteolysis"/>
    <property type="evidence" value="ECO:0007669"/>
    <property type="project" value="UniProtKB-KW"/>
</dbReference>
<dbReference type="Proteomes" id="UP001197378">
    <property type="component" value="Unassembled WGS sequence"/>
</dbReference>
<evidence type="ECO:0000313" key="15">
    <source>
        <dbReference type="Proteomes" id="UP001197378"/>
    </source>
</evidence>
<feature type="transmembrane region" description="Helical" evidence="12">
    <location>
        <begin position="193"/>
        <end position="214"/>
    </location>
</feature>
<accession>A0AAE2YPD8</accession>
<feature type="transmembrane region" description="Helical" evidence="12">
    <location>
        <begin position="50"/>
        <end position="71"/>
    </location>
</feature>
<evidence type="ECO:0000256" key="8">
    <source>
        <dbReference type="ARBA" id="ARBA00022989"/>
    </source>
</evidence>
<keyword evidence="2" id="KW-1003">Cell membrane</keyword>
<evidence type="ECO:0000256" key="6">
    <source>
        <dbReference type="ARBA" id="ARBA00022801"/>
    </source>
</evidence>
<evidence type="ECO:0000256" key="9">
    <source>
        <dbReference type="ARBA" id="ARBA00023049"/>
    </source>
</evidence>
<keyword evidence="8 12" id="KW-1133">Transmembrane helix</keyword>
<keyword evidence="10 12" id="KW-0472">Membrane</keyword>
<protein>
    <submittedName>
        <fullName evidence="14">M48 family metalloprotease</fullName>
    </submittedName>
</protein>
<dbReference type="Gene3D" id="3.30.2010.10">
    <property type="entry name" value="Metalloproteases ('zincins'), catalytic domain"/>
    <property type="match status" value="1"/>
</dbReference>
<dbReference type="PANTHER" id="PTHR43221">
    <property type="entry name" value="PROTEASE HTPX"/>
    <property type="match status" value="1"/>
</dbReference>
<organism evidence="14 15">
    <name type="scientific">Igneacidithiobacillus copahuensis</name>
    <dbReference type="NCBI Taxonomy" id="2724909"/>
    <lineage>
        <taxon>Bacteria</taxon>
        <taxon>Pseudomonadati</taxon>
        <taxon>Pseudomonadota</taxon>
        <taxon>Acidithiobacillia</taxon>
        <taxon>Acidithiobacillales</taxon>
        <taxon>Acidithiobacillaceae</taxon>
        <taxon>Igneacidithiobacillus</taxon>
    </lineage>
</organism>
<dbReference type="GO" id="GO:0005886">
    <property type="term" value="C:plasma membrane"/>
    <property type="evidence" value="ECO:0007669"/>
    <property type="project" value="UniProtKB-SubCell"/>
</dbReference>
<evidence type="ECO:0000256" key="4">
    <source>
        <dbReference type="ARBA" id="ARBA00022692"/>
    </source>
</evidence>
<evidence type="ECO:0000313" key="14">
    <source>
        <dbReference type="EMBL" id="MBU2787707.1"/>
    </source>
</evidence>
<dbReference type="Pfam" id="PF01435">
    <property type="entry name" value="Peptidase_M48"/>
    <property type="match status" value="1"/>
</dbReference>
<evidence type="ECO:0000256" key="11">
    <source>
        <dbReference type="RuleBase" id="RU003983"/>
    </source>
</evidence>
<feature type="transmembrane region" description="Helical" evidence="12">
    <location>
        <begin position="165"/>
        <end position="187"/>
    </location>
</feature>
<dbReference type="GO" id="GO:0004222">
    <property type="term" value="F:metalloendopeptidase activity"/>
    <property type="evidence" value="ECO:0007669"/>
    <property type="project" value="InterPro"/>
</dbReference>
<evidence type="ECO:0000256" key="5">
    <source>
        <dbReference type="ARBA" id="ARBA00022723"/>
    </source>
</evidence>
<dbReference type="AlphaFoldDB" id="A0AAE2YPD8"/>
<evidence type="ECO:0000259" key="13">
    <source>
        <dbReference type="Pfam" id="PF01435"/>
    </source>
</evidence>
<proteinExistence type="inferred from homology"/>
<keyword evidence="5" id="KW-0479">Metal-binding</keyword>
<keyword evidence="4 12" id="KW-0812">Transmembrane</keyword>
<keyword evidence="6 11" id="KW-0378">Hydrolase</keyword>
<dbReference type="RefSeq" id="WP_215873018.1">
    <property type="nucleotide sequence ID" value="NZ_JAAXYO010000066.1"/>
</dbReference>
<dbReference type="InterPro" id="IPR001915">
    <property type="entry name" value="Peptidase_M48"/>
</dbReference>
<dbReference type="PANTHER" id="PTHR43221:SF1">
    <property type="entry name" value="PROTEASE HTPX"/>
    <property type="match status" value="1"/>
</dbReference>
<keyword evidence="3 11" id="KW-0645">Protease</keyword>
<evidence type="ECO:0000256" key="2">
    <source>
        <dbReference type="ARBA" id="ARBA00022475"/>
    </source>
</evidence>
<keyword evidence="7 11" id="KW-0862">Zinc</keyword>
<evidence type="ECO:0000256" key="10">
    <source>
        <dbReference type="ARBA" id="ARBA00023136"/>
    </source>
</evidence>
<keyword evidence="9 11" id="KW-0482">Metalloprotease</keyword>
<evidence type="ECO:0000256" key="7">
    <source>
        <dbReference type="ARBA" id="ARBA00022833"/>
    </source>
</evidence>
<dbReference type="EMBL" id="JAAXYO010000066">
    <property type="protein sequence ID" value="MBU2787707.1"/>
    <property type="molecule type" value="Genomic_DNA"/>
</dbReference>
<name>A0AAE2YPD8_9PROT</name>
<comment type="similarity">
    <text evidence="11">Belongs to the peptidase M48 family.</text>
</comment>
<feature type="domain" description="Peptidase M48" evidence="13">
    <location>
        <begin position="91"/>
        <end position="283"/>
    </location>
</feature>
<evidence type="ECO:0000256" key="1">
    <source>
        <dbReference type="ARBA" id="ARBA00004651"/>
    </source>
</evidence>
<keyword evidence="15" id="KW-1185">Reference proteome</keyword>
<reference evidence="14" key="1">
    <citation type="journal article" date="2021" name="ISME J.">
        <title>Genomic evolution of the class Acidithiobacillia: deep-branching Proteobacteria living in extreme acidic conditions.</title>
        <authorList>
            <person name="Moya-Beltran A."/>
            <person name="Beard S."/>
            <person name="Rojas-Villalobos C."/>
            <person name="Issotta F."/>
            <person name="Gallardo Y."/>
            <person name="Ulloa R."/>
            <person name="Giaveno A."/>
            <person name="Degli Esposti M."/>
            <person name="Johnson D.B."/>
            <person name="Quatrini R."/>
        </authorList>
    </citation>
    <scope>NUCLEOTIDE SEQUENCE</scope>
    <source>
        <strain evidence="14">VAN18-1</strain>
    </source>
</reference>
<gene>
    <name evidence="14" type="ORF">HFQ13_05745</name>
</gene>
<evidence type="ECO:0000256" key="12">
    <source>
        <dbReference type="SAM" id="Phobius"/>
    </source>
</evidence>
<dbReference type="GO" id="GO:0046872">
    <property type="term" value="F:metal ion binding"/>
    <property type="evidence" value="ECO:0007669"/>
    <property type="project" value="UniProtKB-KW"/>
</dbReference>
<feature type="transmembrane region" description="Helical" evidence="12">
    <location>
        <begin position="7"/>
        <end position="30"/>
    </location>
</feature>
<dbReference type="InterPro" id="IPR050083">
    <property type="entry name" value="HtpX_protease"/>
</dbReference>
<comment type="subcellular location">
    <subcellularLocation>
        <location evidence="1">Cell membrane</location>
        <topology evidence="1">Multi-pass membrane protein</topology>
    </subcellularLocation>
</comment>
<comment type="cofactor">
    <cofactor evidence="11">
        <name>Zn(2+)</name>
        <dbReference type="ChEBI" id="CHEBI:29105"/>
    </cofactor>
    <text evidence="11">Binds 1 zinc ion per subunit.</text>
</comment>